<dbReference type="GO" id="GO:0019028">
    <property type="term" value="C:viral capsid"/>
    <property type="evidence" value="ECO:0007669"/>
    <property type="project" value="UniProtKB-KW"/>
</dbReference>
<keyword evidence="1" id="KW-0946">Virion</keyword>
<reference evidence="1" key="1">
    <citation type="journal article" date="2019" name="Front. Cell. Infect. Microbiol.">
        <title>Extreme Diversity of Mycoviruses Present in Isolates of Rhizoctonia solani AG2-2 LP From Zoysia japonica From Brazil.</title>
        <authorList>
            <person name="Picarelli M.A.S.C."/>
            <person name="Forgia M."/>
            <person name="Rivas E.B."/>
            <person name="Nerva L."/>
            <person name="Chiapello M."/>
            <person name="Turina M."/>
            <person name="Colariccio A."/>
        </authorList>
    </citation>
    <scope>NUCLEOTIDE SEQUENCE</scope>
    <source>
        <strain evidence="1">BR16</strain>
    </source>
</reference>
<dbReference type="EMBL" id="MK532274">
    <property type="protein sequence ID" value="QDW81306.1"/>
    <property type="molecule type" value="Genomic_RNA"/>
</dbReference>
<sequence>MKIGFAEQIKVHADLTTQFKANEHRIQLPDIGSTFNIDSWPARFAIDEDDEWFSELAASMGTYARFWPGSATLADIDTEGPSVGQYVLHPKMPTNIRLSPEYFGDSRPIHLFDATMTTTVKNGHPLTEALASYAQVHVTYPTTQTDLSVAGGNRNGPFWDIRPIYGPGTLDTAWVQTPQVLREAMLERIK</sequence>
<organism evidence="1">
    <name type="scientific">Rhizoctonia solani partitivirus 8</name>
    <dbReference type="NCBI Taxonomy" id="2600094"/>
    <lineage>
        <taxon>Viruses</taxon>
        <taxon>Riboviria</taxon>
        <taxon>Orthornavirae</taxon>
        <taxon>Pisuviricota</taxon>
        <taxon>Duplopiviricetes</taxon>
        <taxon>Durnavirales</taxon>
        <taxon>Partitiviridae</taxon>
    </lineage>
</organism>
<accession>A0A5B8GQ66</accession>
<keyword evidence="1" id="KW-0167">Capsid protein</keyword>
<name>A0A5B8GQ66_9VIRU</name>
<evidence type="ECO:0000313" key="1">
    <source>
        <dbReference type="EMBL" id="QDW81306.1"/>
    </source>
</evidence>
<proteinExistence type="predicted"/>
<protein>
    <submittedName>
        <fullName evidence="1">Putative coat protein</fullName>
    </submittedName>
</protein>